<reference evidence="3 4" key="2">
    <citation type="journal article" date="2011" name="J. Bacteriol.">
        <title>Complete genome sequence of the anaerobic, halophilic alkalithermophile Natranaerobius thermophilus JW/NM-WN-LF.</title>
        <authorList>
            <person name="Zhao B."/>
            <person name="Mesbah N.M."/>
            <person name="Dalin E."/>
            <person name="Goodwin L."/>
            <person name="Nolan M."/>
            <person name="Pitluck S."/>
            <person name="Chertkov O."/>
            <person name="Brettin T.S."/>
            <person name="Han J."/>
            <person name="Larimer F.W."/>
            <person name="Land M.L."/>
            <person name="Hauser L."/>
            <person name="Kyrpides N."/>
            <person name="Wiegel J."/>
        </authorList>
    </citation>
    <scope>NUCLEOTIDE SEQUENCE [LARGE SCALE GENOMIC DNA]</scope>
    <source>
        <strain evidence="4">ATCC BAA-1301 / DSM 18059 / JW/NM-WN-LF</strain>
    </source>
</reference>
<dbReference type="Proteomes" id="UP000001683">
    <property type="component" value="Chromosome"/>
</dbReference>
<dbReference type="RefSeq" id="WP_012448491.1">
    <property type="nucleotide sequence ID" value="NC_010718.1"/>
</dbReference>
<protein>
    <recommendedName>
        <fullName evidence="2">DUF2062 domain-containing protein</fullName>
    </recommendedName>
</protein>
<dbReference type="Pfam" id="PF09835">
    <property type="entry name" value="DUF2062"/>
    <property type="match status" value="1"/>
</dbReference>
<dbReference type="InParanoid" id="B2A744"/>
<keyword evidence="1" id="KW-0812">Transmembrane</keyword>
<dbReference type="PANTHER" id="PTHR40547">
    <property type="entry name" value="SLL0298 PROTEIN"/>
    <property type="match status" value="1"/>
</dbReference>
<dbReference type="KEGG" id="nth:Nther_2068"/>
<evidence type="ECO:0000313" key="3">
    <source>
        <dbReference type="EMBL" id="ACB85635.1"/>
    </source>
</evidence>
<keyword evidence="4" id="KW-1185">Reference proteome</keyword>
<feature type="transmembrane region" description="Helical" evidence="1">
    <location>
        <begin position="98"/>
        <end position="118"/>
    </location>
</feature>
<feature type="transmembrane region" description="Helical" evidence="1">
    <location>
        <begin position="63"/>
        <end position="86"/>
    </location>
</feature>
<name>B2A744_NATTJ</name>
<evidence type="ECO:0000313" key="4">
    <source>
        <dbReference type="Proteomes" id="UP000001683"/>
    </source>
</evidence>
<evidence type="ECO:0000256" key="1">
    <source>
        <dbReference type="SAM" id="Phobius"/>
    </source>
</evidence>
<dbReference type="PANTHER" id="PTHR40547:SF1">
    <property type="entry name" value="SLL0298 PROTEIN"/>
    <property type="match status" value="1"/>
</dbReference>
<gene>
    <name evidence="3" type="ordered locus">Nther_2068</name>
</gene>
<dbReference type="OrthoDB" id="2081705at2"/>
<dbReference type="InterPro" id="IPR018639">
    <property type="entry name" value="DUF2062"/>
</dbReference>
<keyword evidence="1" id="KW-1133">Transmembrane helix</keyword>
<feature type="domain" description="DUF2062" evidence="2">
    <location>
        <begin position="15"/>
        <end position="161"/>
    </location>
</feature>
<dbReference type="HOGENOM" id="CLU_1600935_0_0_9"/>
<dbReference type="EMBL" id="CP001034">
    <property type="protein sequence ID" value="ACB85635.1"/>
    <property type="molecule type" value="Genomic_DNA"/>
</dbReference>
<feature type="transmembrane region" description="Helical" evidence="1">
    <location>
        <begin position="130"/>
        <end position="150"/>
    </location>
</feature>
<evidence type="ECO:0000259" key="2">
    <source>
        <dbReference type="Pfam" id="PF09835"/>
    </source>
</evidence>
<accession>B2A744</accession>
<feature type="transmembrane region" description="Helical" evidence="1">
    <location>
        <begin position="28"/>
        <end position="57"/>
    </location>
</feature>
<sequence>MRFPTQHLKDKITNLKELIKINTTPRKIALAVAIAIFWNFLPVLGLGSILTFIVAKLLKGSEIIAVAFHLGTGFLIPVFYALNYITGRILLGGKELEILSPIIVMLHNVGQFLAQWFSSSAVNVLVSVTYDFLVGSIFNAVIAFLLAYLVTKFLCRYRERHYNFSS</sequence>
<organism evidence="3 4">
    <name type="scientific">Natranaerobius thermophilus (strain ATCC BAA-1301 / DSM 18059 / JW/NM-WN-LF)</name>
    <dbReference type="NCBI Taxonomy" id="457570"/>
    <lineage>
        <taxon>Bacteria</taxon>
        <taxon>Bacillati</taxon>
        <taxon>Bacillota</taxon>
        <taxon>Clostridia</taxon>
        <taxon>Natranaerobiales</taxon>
        <taxon>Natranaerobiaceae</taxon>
        <taxon>Natranaerobius</taxon>
    </lineage>
</organism>
<proteinExistence type="predicted"/>
<reference evidence="3 4" key="1">
    <citation type="submission" date="2008-04" db="EMBL/GenBank/DDBJ databases">
        <title>Complete sequence of chromosome of Natranaerobius thermophilus JW/NM-WN-LF.</title>
        <authorList>
            <consortium name="US DOE Joint Genome Institute"/>
            <person name="Copeland A."/>
            <person name="Lucas S."/>
            <person name="Lapidus A."/>
            <person name="Glavina del Rio T."/>
            <person name="Dalin E."/>
            <person name="Tice H."/>
            <person name="Bruce D."/>
            <person name="Goodwin L."/>
            <person name="Pitluck S."/>
            <person name="Chertkov O."/>
            <person name="Brettin T."/>
            <person name="Detter J.C."/>
            <person name="Han C."/>
            <person name="Kuske C.R."/>
            <person name="Schmutz J."/>
            <person name="Larimer F."/>
            <person name="Land M."/>
            <person name="Hauser L."/>
            <person name="Kyrpides N."/>
            <person name="Lykidis A."/>
            <person name="Mesbah N.M."/>
            <person name="Wiegel J."/>
        </authorList>
    </citation>
    <scope>NUCLEOTIDE SEQUENCE [LARGE SCALE GENOMIC DNA]</scope>
    <source>
        <strain evidence="4">ATCC BAA-1301 / DSM 18059 / JW/NM-WN-LF</strain>
    </source>
</reference>
<keyword evidence="1" id="KW-0472">Membrane</keyword>
<dbReference type="AlphaFoldDB" id="B2A744"/>
<dbReference type="eggNOG" id="COG3216">
    <property type="taxonomic scope" value="Bacteria"/>
</dbReference>